<evidence type="ECO:0000313" key="2">
    <source>
        <dbReference type="Proteomes" id="UP001055879"/>
    </source>
</evidence>
<sequence length="511" mass="57788">MHPFYMWEGSNPYHANPTHFAPNYDPRAKEISSHMKMDPNTLSSPYQPWTYGGNYCYPGPQECHGGYNHGYFGGGPYSFRPPYPYYPPPPPPPSYHTHGFYPPFPGAYPAYSFPPPHYSVEQPRYDYDKNDKNTHGSHHCCGCNHQEDEKKSRTEPEIEKKTSESSIPFLMKDYPYPIMWVPPGFMNTESNSKEKQKHPHDPVPLEPLEPSKQGGNGNQQGVDDNRLPFPIFWFPSKNNEVGEKNVDLVAQKGSPFTRIDDKKIDDEAEHERGSKPAVQKVIPVKQLRTEEEKKSLKNMETKAKSGYVEKTDNGMEGKASPKTPKLPPVCLRVDPLPRKKNSSRSPSPPGDKGRSKGSSIDESKSSQQQQQAQLSRDIETIKVVESDRRLVDPCEKGIVCKGEKKLLENEAALIIQSAFRGFQVRKSKPITKLRQICEVGKQVIELRNRVQEVVESSSSSSICVDDKQRLIIGETIMSLLLKLDTIQGLHPVVREVRKCVAKELVGFTREA</sequence>
<dbReference type="EMBL" id="CM042057">
    <property type="protein sequence ID" value="KAI3693413.1"/>
    <property type="molecule type" value="Genomic_DNA"/>
</dbReference>
<evidence type="ECO:0000313" key="1">
    <source>
        <dbReference type="EMBL" id="KAI3693413.1"/>
    </source>
</evidence>
<proteinExistence type="predicted"/>
<keyword evidence="2" id="KW-1185">Reference proteome</keyword>
<dbReference type="Proteomes" id="UP001055879">
    <property type="component" value="Linkage Group LG11"/>
</dbReference>
<reference evidence="1 2" key="2">
    <citation type="journal article" date="2022" name="Mol. Ecol. Resour.">
        <title>The genomes of chicory, endive, great burdock and yacon provide insights into Asteraceae paleo-polyploidization history and plant inulin production.</title>
        <authorList>
            <person name="Fan W."/>
            <person name="Wang S."/>
            <person name="Wang H."/>
            <person name="Wang A."/>
            <person name="Jiang F."/>
            <person name="Liu H."/>
            <person name="Zhao H."/>
            <person name="Xu D."/>
            <person name="Zhang Y."/>
        </authorList>
    </citation>
    <scope>NUCLEOTIDE SEQUENCE [LARGE SCALE GENOMIC DNA]</scope>
    <source>
        <strain evidence="2">cv. Niubang</strain>
    </source>
</reference>
<organism evidence="1 2">
    <name type="scientific">Arctium lappa</name>
    <name type="common">Greater burdock</name>
    <name type="synonym">Lappa major</name>
    <dbReference type="NCBI Taxonomy" id="4217"/>
    <lineage>
        <taxon>Eukaryota</taxon>
        <taxon>Viridiplantae</taxon>
        <taxon>Streptophyta</taxon>
        <taxon>Embryophyta</taxon>
        <taxon>Tracheophyta</taxon>
        <taxon>Spermatophyta</taxon>
        <taxon>Magnoliopsida</taxon>
        <taxon>eudicotyledons</taxon>
        <taxon>Gunneridae</taxon>
        <taxon>Pentapetalae</taxon>
        <taxon>asterids</taxon>
        <taxon>campanulids</taxon>
        <taxon>Asterales</taxon>
        <taxon>Asteraceae</taxon>
        <taxon>Carduoideae</taxon>
        <taxon>Cardueae</taxon>
        <taxon>Arctiinae</taxon>
        <taxon>Arctium</taxon>
    </lineage>
</organism>
<reference evidence="2" key="1">
    <citation type="journal article" date="2022" name="Mol. Ecol. Resour.">
        <title>The genomes of chicory, endive, great burdock and yacon provide insights into Asteraceae palaeo-polyploidization history and plant inulin production.</title>
        <authorList>
            <person name="Fan W."/>
            <person name="Wang S."/>
            <person name="Wang H."/>
            <person name="Wang A."/>
            <person name="Jiang F."/>
            <person name="Liu H."/>
            <person name="Zhao H."/>
            <person name="Xu D."/>
            <person name="Zhang Y."/>
        </authorList>
    </citation>
    <scope>NUCLEOTIDE SEQUENCE [LARGE SCALE GENOMIC DNA]</scope>
    <source>
        <strain evidence="2">cv. Niubang</strain>
    </source>
</reference>
<comment type="caution">
    <text evidence="1">The sequence shown here is derived from an EMBL/GenBank/DDBJ whole genome shotgun (WGS) entry which is preliminary data.</text>
</comment>
<gene>
    <name evidence="1" type="ORF">L6452_33248</name>
</gene>
<name>A0ACB8Z774_ARCLA</name>
<accession>A0ACB8Z774</accession>
<protein>
    <submittedName>
        <fullName evidence="1">Uncharacterized protein</fullName>
    </submittedName>
</protein>